<dbReference type="Pfam" id="PF08281">
    <property type="entry name" value="Sigma70_r4_2"/>
    <property type="match status" value="1"/>
</dbReference>
<evidence type="ECO:0000313" key="8">
    <source>
        <dbReference type="Proteomes" id="UP000199452"/>
    </source>
</evidence>
<dbReference type="InterPro" id="IPR013325">
    <property type="entry name" value="RNA_pol_sigma_r2"/>
</dbReference>
<feature type="domain" description="RNA polymerase sigma factor 70 region 4 type 2" evidence="6">
    <location>
        <begin position="123"/>
        <end position="172"/>
    </location>
</feature>
<dbReference type="SUPFAM" id="SSF88946">
    <property type="entry name" value="Sigma2 domain of RNA polymerase sigma factors"/>
    <property type="match status" value="1"/>
</dbReference>
<dbReference type="Proteomes" id="UP000199452">
    <property type="component" value="Unassembled WGS sequence"/>
</dbReference>
<evidence type="ECO:0000256" key="3">
    <source>
        <dbReference type="ARBA" id="ARBA00023082"/>
    </source>
</evidence>
<evidence type="ECO:0000256" key="4">
    <source>
        <dbReference type="ARBA" id="ARBA00023163"/>
    </source>
</evidence>
<feature type="domain" description="RNA polymerase sigma-70 region 2" evidence="5">
    <location>
        <begin position="21"/>
        <end position="87"/>
    </location>
</feature>
<dbReference type="AlphaFoldDB" id="A0A1G6K0W2"/>
<keyword evidence="3" id="KW-0731">Sigma factor</keyword>
<dbReference type="Gene3D" id="1.10.10.10">
    <property type="entry name" value="Winged helix-like DNA-binding domain superfamily/Winged helix DNA-binding domain"/>
    <property type="match status" value="1"/>
</dbReference>
<evidence type="ECO:0000259" key="5">
    <source>
        <dbReference type="Pfam" id="PF04542"/>
    </source>
</evidence>
<dbReference type="PANTHER" id="PTHR43133">
    <property type="entry name" value="RNA POLYMERASE ECF-TYPE SIGMA FACTO"/>
    <property type="match status" value="1"/>
</dbReference>
<dbReference type="InterPro" id="IPR014284">
    <property type="entry name" value="RNA_pol_sigma-70_dom"/>
</dbReference>
<dbReference type="STRING" id="1640674.SAMN05216323_102245"/>
<keyword evidence="4" id="KW-0804">Transcription</keyword>
<name>A0A1G6K0W2_9BACT</name>
<dbReference type="InterPro" id="IPR007627">
    <property type="entry name" value="RNA_pol_sigma70_r2"/>
</dbReference>
<gene>
    <name evidence="7" type="ORF">SAMN05216323_102245</name>
</gene>
<proteinExistence type="inferred from homology"/>
<dbReference type="PANTHER" id="PTHR43133:SF51">
    <property type="entry name" value="RNA POLYMERASE SIGMA FACTOR"/>
    <property type="match status" value="1"/>
</dbReference>
<keyword evidence="8" id="KW-1185">Reference proteome</keyword>
<dbReference type="CDD" id="cd06171">
    <property type="entry name" value="Sigma70_r4"/>
    <property type="match status" value="1"/>
</dbReference>
<dbReference type="InterPro" id="IPR013324">
    <property type="entry name" value="RNA_pol_sigma_r3/r4-like"/>
</dbReference>
<dbReference type="GO" id="GO:0016987">
    <property type="term" value="F:sigma factor activity"/>
    <property type="evidence" value="ECO:0007669"/>
    <property type="project" value="UniProtKB-KW"/>
</dbReference>
<dbReference type="GO" id="GO:0003677">
    <property type="term" value="F:DNA binding"/>
    <property type="evidence" value="ECO:0007669"/>
    <property type="project" value="InterPro"/>
</dbReference>
<evidence type="ECO:0000313" key="7">
    <source>
        <dbReference type="EMBL" id="SDC24614.1"/>
    </source>
</evidence>
<dbReference type="EMBL" id="FMYP01000022">
    <property type="protein sequence ID" value="SDC24614.1"/>
    <property type="molecule type" value="Genomic_DNA"/>
</dbReference>
<evidence type="ECO:0000259" key="6">
    <source>
        <dbReference type="Pfam" id="PF08281"/>
    </source>
</evidence>
<keyword evidence="2" id="KW-0805">Transcription regulation</keyword>
<protein>
    <submittedName>
        <fullName evidence="7">RNA polymerase sigma-70 factor, ECF subfamily</fullName>
    </submittedName>
</protein>
<reference evidence="7 8" key="1">
    <citation type="submission" date="2016-09" db="EMBL/GenBank/DDBJ databases">
        <authorList>
            <person name="Capua I."/>
            <person name="De Benedictis P."/>
            <person name="Joannis T."/>
            <person name="Lombin L.H."/>
            <person name="Cattoli G."/>
        </authorList>
    </citation>
    <scope>NUCLEOTIDE SEQUENCE [LARGE SCALE GENOMIC DNA]</scope>
    <source>
        <strain evidence="7 8">A7P-90m</strain>
    </source>
</reference>
<evidence type="ECO:0000256" key="2">
    <source>
        <dbReference type="ARBA" id="ARBA00023015"/>
    </source>
</evidence>
<dbReference type="NCBIfam" id="TIGR02937">
    <property type="entry name" value="sigma70-ECF"/>
    <property type="match status" value="1"/>
</dbReference>
<dbReference type="Gene3D" id="1.10.1740.10">
    <property type="match status" value="1"/>
</dbReference>
<sequence length="197" mass="22735">MNDKELIAQIQGGNTNAFRFLVNQHRKLVWHMVLRMVRHHEDAEDICQEVFIRVFKSMAKYRGDSKLSTWIAAIAYNTCLDHLRKKGKAFVMHTDTLPESPTGSTSPSTPWEELQRGEVKTIVHGIIENLPLHYRTVITLFYLEEFSIQEIESITAMQEGTIKNYLHRGRKLIQEAVVTNFPEMARIAQPTNDNKLA</sequence>
<dbReference type="Pfam" id="PF04542">
    <property type="entry name" value="Sigma70_r2"/>
    <property type="match status" value="1"/>
</dbReference>
<dbReference type="InterPro" id="IPR039425">
    <property type="entry name" value="RNA_pol_sigma-70-like"/>
</dbReference>
<comment type="similarity">
    <text evidence="1">Belongs to the sigma-70 factor family. ECF subfamily.</text>
</comment>
<dbReference type="SUPFAM" id="SSF88659">
    <property type="entry name" value="Sigma3 and sigma4 domains of RNA polymerase sigma factors"/>
    <property type="match status" value="1"/>
</dbReference>
<dbReference type="InterPro" id="IPR036388">
    <property type="entry name" value="WH-like_DNA-bd_sf"/>
</dbReference>
<evidence type="ECO:0000256" key="1">
    <source>
        <dbReference type="ARBA" id="ARBA00010641"/>
    </source>
</evidence>
<accession>A0A1G6K0W2</accession>
<dbReference type="InterPro" id="IPR013249">
    <property type="entry name" value="RNA_pol_sigma70_r4_t2"/>
</dbReference>
<organism evidence="7 8">
    <name type="scientific">Williamwhitmania taraxaci</name>
    <dbReference type="NCBI Taxonomy" id="1640674"/>
    <lineage>
        <taxon>Bacteria</taxon>
        <taxon>Pseudomonadati</taxon>
        <taxon>Bacteroidota</taxon>
        <taxon>Bacteroidia</taxon>
        <taxon>Bacteroidales</taxon>
        <taxon>Williamwhitmaniaceae</taxon>
        <taxon>Williamwhitmania</taxon>
    </lineage>
</organism>
<dbReference type="GO" id="GO:0006352">
    <property type="term" value="P:DNA-templated transcription initiation"/>
    <property type="evidence" value="ECO:0007669"/>
    <property type="project" value="InterPro"/>
</dbReference>